<dbReference type="FunFam" id="3.40.50.720:FF:000173">
    <property type="entry name" value="3-oxoacyl-[acyl-carrier protein] reductase"/>
    <property type="match status" value="1"/>
</dbReference>
<dbReference type="Pfam" id="PF13561">
    <property type="entry name" value="adh_short_C2"/>
    <property type="match status" value="1"/>
</dbReference>
<dbReference type="InterPro" id="IPR036291">
    <property type="entry name" value="NAD(P)-bd_dom_sf"/>
</dbReference>
<name>A0A398BR49_9RHOB</name>
<dbReference type="Gene3D" id="3.40.50.720">
    <property type="entry name" value="NAD(P)-binding Rossmann-like Domain"/>
    <property type="match status" value="1"/>
</dbReference>
<dbReference type="OrthoDB" id="198783at2"/>
<reference evidence="3 4" key="1">
    <citation type="submission" date="2018-09" db="EMBL/GenBank/DDBJ databases">
        <title>Gemmobacter lutimaris sp. nov., a marine bacterium isolated from tidal flat.</title>
        <authorList>
            <person name="Lee D.W."/>
            <person name="Yoo Y."/>
            <person name="Kim J.-J."/>
            <person name="Kim B.S."/>
        </authorList>
    </citation>
    <scope>NUCLEOTIDE SEQUENCE [LARGE SCALE GENOMIC DNA]</scope>
    <source>
        <strain evidence="3 4">YJ-T1-11</strain>
    </source>
</reference>
<accession>A0A398BR49</accession>
<evidence type="ECO:0000313" key="3">
    <source>
        <dbReference type="EMBL" id="RID92882.1"/>
    </source>
</evidence>
<keyword evidence="4" id="KW-1185">Reference proteome</keyword>
<dbReference type="PRINTS" id="PR00081">
    <property type="entry name" value="GDHRDH"/>
</dbReference>
<dbReference type="Proteomes" id="UP000266649">
    <property type="component" value="Unassembled WGS sequence"/>
</dbReference>
<dbReference type="RefSeq" id="WP_119133538.1">
    <property type="nucleotide sequence ID" value="NZ_QXXQ01000002.1"/>
</dbReference>
<organism evidence="3 4">
    <name type="scientific">Gemmobacter lutimaris</name>
    <dbReference type="NCBI Taxonomy" id="2306023"/>
    <lineage>
        <taxon>Bacteria</taxon>
        <taxon>Pseudomonadati</taxon>
        <taxon>Pseudomonadota</taxon>
        <taxon>Alphaproteobacteria</taxon>
        <taxon>Rhodobacterales</taxon>
        <taxon>Paracoccaceae</taxon>
        <taxon>Gemmobacter</taxon>
    </lineage>
</organism>
<dbReference type="PANTHER" id="PTHR42760">
    <property type="entry name" value="SHORT-CHAIN DEHYDROGENASES/REDUCTASES FAMILY MEMBER"/>
    <property type="match status" value="1"/>
</dbReference>
<dbReference type="PANTHER" id="PTHR42760:SF133">
    <property type="entry name" value="3-OXOACYL-[ACYL-CARRIER-PROTEIN] REDUCTASE"/>
    <property type="match status" value="1"/>
</dbReference>
<comment type="caution">
    <text evidence="3">The sequence shown here is derived from an EMBL/GenBank/DDBJ whole genome shotgun (WGS) entry which is preliminary data.</text>
</comment>
<evidence type="ECO:0000313" key="4">
    <source>
        <dbReference type="Proteomes" id="UP000266649"/>
    </source>
</evidence>
<dbReference type="GO" id="GO:0016616">
    <property type="term" value="F:oxidoreductase activity, acting on the CH-OH group of donors, NAD or NADP as acceptor"/>
    <property type="evidence" value="ECO:0007669"/>
    <property type="project" value="TreeGrafter"/>
</dbReference>
<evidence type="ECO:0000256" key="1">
    <source>
        <dbReference type="ARBA" id="ARBA00006484"/>
    </source>
</evidence>
<proteinExistence type="inferred from homology"/>
<dbReference type="SUPFAM" id="SSF51735">
    <property type="entry name" value="NAD(P)-binding Rossmann-fold domains"/>
    <property type="match status" value="1"/>
</dbReference>
<comment type="similarity">
    <text evidence="1">Belongs to the short-chain dehydrogenases/reductases (SDR) family.</text>
</comment>
<protein>
    <submittedName>
        <fullName evidence="3">SDR family oxidoreductase</fullName>
    </submittedName>
</protein>
<dbReference type="EMBL" id="QXXQ01000002">
    <property type="protein sequence ID" value="RID92882.1"/>
    <property type="molecule type" value="Genomic_DNA"/>
</dbReference>
<dbReference type="AlphaFoldDB" id="A0A398BR49"/>
<gene>
    <name evidence="3" type="ORF">D2N39_04225</name>
</gene>
<sequence>MSRIVLVTGAAGGIGESVCRRLAADGFGVLAADLSQEAAVRVVTSLPGQGHRAIALDVSDETAVADAFAAAEAAGAPVDHVVAAAGILLFAANGDRPPITDISLKEWELTQRVNSTGTFLLLREYLRGATRRGATAGRFIGFASVAAQLGGYRSSAAYIASKGAVMALVKAGAREAAPLGITVNAVAPGLIDAPMLRQSLPPEKDSTIAANIPLNRIGAPADVAGAVSFLMGADAGYITGAVIDVNGGYRMQ</sequence>
<keyword evidence="2" id="KW-0560">Oxidoreductase</keyword>
<dbReference type="InterPro" id="IPR002347">
    <property type="entry name" value="SDR_fam"/>
</dbReference>
<evidence type="ECO:0000256" key="2">
    <source>
        <dbReference type="ARBA" id="ARBA00023002"/>
    </source>
</evidence>